<dbReference type="HAMAP" id="MF_00602">
    <property type="entry name" value="Prot_Arg_kinase"/>
    <property type="match status" value="1"/>
</dbReference>
<dbReference type="PANTHER" id="PTHR11547">
    <property type="entry name" value="ARGININE OR CREATINE KINASE"/>
    <property type="match status" value="1"/>
</dbReference>
<evidence type="ECO:0000313" key="10">
    <source>
        <dbReference type="Proteomes" id="UP001161497"/>
    </source>
</evidence>
<evidence type="ECO:0000256" key="3">
    <source>
        <dbReference type="ARBA" id="ARBA00022777"/>
    </source>
</evidence>
<feature type="binding site" evidence="5 6">
    <location>
        <begin position="216"/>
        <end position="221"/>
    </location>
    <ligand>
        <name>ATP</name>
        <dbReference type="ChEBI" id="CHEBI:30616"/>
    </ligand>
</feature>
<name>A0ABN8XIN5_9BACT</name>
<evidence type="ECO:0000256" key="4">
    <source>
        <dbReference type="ARBA" id="ARBA00022840"/>
    </source>
</evidence>
<sequence>MAQSLLFYYEVKINSLISSPSEWLHSGEGNNKIVVSSRVRIARNLNRFPFPGWARKNERIRILSITLPEVSSLGEMKPLAIVDSMDRFSPLEKQVLVEEHLISREHAAKNVGSGLAVNSSRSVSIMINEEDHLRIQTFKSGLQLKAAWKLAEKIDDELDEKLEFAFSTKLGYLTACPTNVGTGLRVSAMMHLPALVLSEQISQIVKAVNRIGLAVRGLFGEGTEALGNLFQISNQMTLGESEEEILERLHKVITQIIQHEENARQKLLQEKPKFILDQVSRAFGILQNSYIITSKETLNLLSVVRLGIDLGMFPENYRMIIDECLIKIQPAHLQMAYERKLSSEERDQLRADFLREKFKNFPSPDTRHLQFPYHH</sequence>
<feature type="binding site" evidence="5 6">
    <location>
        <position position="134"/>
    </location>
    <ligand>
        <name>ATP</name>
        <dbReference type="ChEBI" id="CHEBI:30616"/>
    </ligand>
</feature>
<dbReference type="SUPFAM" id="SSF55931">
    <property type="entry name" value="Glutamine synthetase/guanido kinase"/>
    <property type="match status" value="1"/>
</dbReference>
<dbReference type="InterPro" id="IPR014746">
    <property type="entry name" value="Gln_synth/guanido_kin_cat_dom"/>
</dbReference>
<feature type="binding site" evidence="5 6">
    <location>
        <position position="100"/>
    </location>
    <ligand>
        <name>ATP</name>
        <dbReference type="ChEBI" id="CHEBI:30616"/>
    </ligand>
</feature>
<evidence type="ECO:0000256" key="6">
    <source>
        <dbReference type="PROSITE-ProRule" id="PRU00843"/>
    </source>
</evidence>
<keyword evidence="5" id="KW-0021">Allosteric enzyme</keyword>
<dbReference type="InterPro" id="IPR022414">
    <property type="entry name" value="ATP-guanido_PTrfase_cat"/>
</dbReference>
<protein>
    <recommendedName>
        <fullName evidence="5">Protein-arginine kinase</fullName>
        <ecNumber evidence="5">2.7.14.1</ecNumber>
    </recommendedName>
</protein>
<comment type="function">
    <text evidence="5">Catalyzes the specific phosphorylation of arginine residues in proteins.</text>
</comment>
<gene>
    <name evidence="5 9" type="primary">mcsB</name>
    <name evidence="9" type="ORF">MFUM_2205</name>
</gene>
<comment type="caution">
    <text evidence="5">Lacks conserved residue(s) required for the propagation of feature annotation.</text>
</comment>
<keyword evidence="2 5" id="KW-0547">Nucleotide-binding</keyword>
<feature type="binding site" evidence="5 6">
    <location>
        <begin position="36"/>
        <end position="40"/>
    </location>
    <ligand>
        <name>ATP</name>
        <dbReference type="ChEBI" id="CHEBI:30616"/>
    </ligand>
</feature>
<proteinExistence type="inferred from homology"/>
<keyword evidence="10" id="KW-1185">Reference proteome</keyword>
<dbReference type="PANTHER" id="PTHR11547:SF38">
    <property type="entry name" value="ARGININE KINASE 1-RELATED"/>
    <property type="match status" value="1"/>
</dbReference>
<feature type="binding site" evidence="6">
    <location>
        <begin position="185"/>
        <end position="189"/>
    </location>
    <ligand>
        <name>ATP</name>
        <dbReference type="ChEBI" id="CHEBI:30616"/>
    </ligand>
</feature>
<feature type="short sequence motif" description="RDXXRA motif of the pArg binding pocket involved in allosteric regulation" evidence="5">
    <location>
        <begin position="346"/>
        <end position="351"/>
    </location>
</feature>
<dbReference type="EMBL" id="OX458932">
    <property type="protein sequence ID" value="CAI9086516.1"/>
    <property type="molecule type" value="Genomic_DNA"/>
</dbReference>
<dbReference type="EC" id="2.7.14.1" evidence="5"/>
<dbReference type="InterPro" id="IPR022415">
    <property type="entry name" value="ATP-guanido_PTrfase_AS"/>
</dbReference>
<evidence type="ECO:0000256" key="2">
    <source>
        <dbReference type="ARBA" id="ARBA00022741"/>
    </source>
</evidence>
<feature type="domain" description="Phosphagen kinase C-terminal" evidence="8">
    <location>
        <begin position="33"/>
        <end position="263"/>
    </location>
</feature>
<dbReference type="Pfam" id="PF00217">
    <property type="entry name" value="ATP-gua_Ptrans"/>
    <property type="match status" value="1"/>
</dbReference>
<dbReference type="PROSITE" id="PS51510">
    <property type="entry name" value="PHOSPHAGEN_KINASE_C"/>
    <property type="match status" value="1"/>
</dbReference>
<dbReference type="Gene3D" id="3.30.590.10">
    <property type="entry name" value="Glutamine synthetase/guanido kinase, catalytic domain"/>
    <property type="match status" value="1"/>
</dbReference>
<evidence type="ECO:0000259" key="8">
    <source>
        <dbReference type="PROSITE" id="PS51510"/>
    </source>
</evidence>
<dbReference type="CDD" id="cd07930">
    <property type="entry name" value="bacterial_phosphagen_kinase"/>
    <property type="match status" value="1"/>
</dbReference>
<evidence type="ECO:0000256" key="5">
    <source>
        <dbReference type="HAMAP-Rule" id="MF_00602"/>
    </source>
</evidence>
<reference evidence="9" key="1">
    <citation type="submission" date="2023-03" db="EMBL/GenBank/DDBJ databases">
        <authorList>
            <person name="Cremers G."/>
            <person name="Picone N."/>
        </authorList>
    </citation>
    <scope>NUCLEOTIDE SEQUENCE</scope>
    <source>
        <strain evidence="9">Sample_alias</strain>
    </source>
</reference>
<evidence type="ECO:0000256" key="7">
    <source>
        <dbReference type="RuleBase" id="RU000505"/>
    </source>
</evidence>
<dbReference type="Proteomes" id="UP001161497">
    <property type="component" value="Chromosome"/>
</dbReference>
<dbReference type="InterPro" id="IPR023660">
    <property type="entry name" value="Arg_Kinase"/>
</dbReference>
<keyword evidence="4 5" id="KW-0067">ATP-binding</keyword>
<comment type="similarity">
    <text evidence="5 6 7">Belongs to the ATP:guanido phosphotransferase family.</text>
</comment>
<keyword evidence="3 5" id="KW-0418">Kinase</keyword>
<comment type="catalytic activity">
    <reaction evidence="5">
        <text>L-arginyl-[protein] + ATP = N(omega)-phospho-L-arginyl-[protein] + ADP + H(+)</text>
        <dbReference type="Rhea" id="RHEA:43384"/>
        <dbReference type="Rhea" id="RHEA-COMP:10532"/>
        <dbReference type="Rhea" id="RHEA-COMP:10533"/>
        <dbReference type="ChEBI" id="CHEBI:15378"/>
        <dbReference type="ChEBI" id="CHEBI:29965"/>
        <dbReference type="ChEBI" id="CHEBI:30616"/>
        <dbReference type="ChEBI" id="CHEBI:83226"/>
        <dbReference type="ChEBI" id="CHEBI:456216"/>
        <dbReference type="EC" id="2.7.14.1"/>
    </reaction>
</comment>
<dbReference type="GO" id="GO:1990424">
    <property type="term" value="F:protein arginine kinase activity"/>
    <property type="evidence" value="ECO:0007669"/>
    <property type="project" value="UniProtKB-EC"/>
</dbReference>
<accession>A0ABN8XIN5</accession>
<keyword evidence="1 5" id="KW-0808">Transferase</keyword>
<dbReference type="PROSITE" id="PS00112">
    <property type="entry name" value="PHOSPHAGEN_KINASE"/>
    <property type="match status" value="1"/>
</dbReference>
<dbReference type="InterPro" id="IPR000749">
    <property type="entry name" value="ATP-guanido_PTrfase"/>
</dbReference>
<comment type="activity regulation">
    <text evidence="5">Appears to be allosterically activated by the binding of pArg-containing polypeptides to the pArg-binding pocket localized in the C-terminal domain of McsB.</text>
</comment>
<evidence type="ECO:0000256" key="1">
    <source>
        <dbReference type="ARBA" id="ARBA00022679"/>
    </source>
</evidence>
<dbReference type="NCBIfam" id="NF002194">
    <property type="entry name" value="PRK01059.1-4"/>
    <property type="match status" value="1"/>
</dbReference>
<organism evidence="9 10">
    <name type="scientific">Candidatus Methylacidiphilum fumarolicum</name>
    <dbReference type="NCBI Taxonomy" id="591154"/>
    <lineage>
        <taxon>Bacteria</taxon>
        <taxon>Pseudomonadati</taxon>
        <taxon>Verrucomicrobiota</taxon>
        <taxon>Methylacidiphilae</taxon>
        <taxon>Methylacidiphilales</taxon>
        <taxon>Methylacidiphilaceae</taxon>
        <taxon>Methylacidiphilum (ex Ratnadevi et al. 2023)</taxon>
    </lineage>
</organism>
<evidence type="ECO:0000313" key="9">
    <source>
        <dbReference type="EMBL" id="CAI9086516.1"/>
    </source>
</evidence>